<feature type="non-terminal residue" evidence="1">
    <location>
        <position position="340"/>
    </location>
</feature>
<reference evidence="1" key="1">
    <citation type="journal article" date="2015" name="Nature">
        <title>Complex archaea that bridge the gap between prokaryotes and eukaryotes.</title>
        <authorList>
            <person name="Spang A."/>
            <person name="Saw J.H."/>
            <person name="Jorgensen S.L."/>
            <person name="Zaremba-Niedzwiedzka K."/>
            <person name="Martijn J."/>
            <person name="Lind A.E."/>
            <person name="van Eijk R."/>
            <person name="Schleper C."/>
            <person name="Guy L."/>
            <person name="Ettema T.J."/>
        </authorList>
    </citation>
    <scope>NUCLEOTIDE SEQUENCE</scope>
</reference>
<proteinExistence type="predicted"/>
<dbReference type="AlphaFoldDB" id="A0A0F9CC89"/>
<dbReference type="EMBL" id="LAZR01036751">
    <property type="protein sequence ID" value="KKL24012.1"/>
    <property type="molecule type" value="Genomic_DNA"/>
</dbReference>
<evidence type="ECO:0000313" key="1">
    <source>
        <dbReference type="EMBL" id="KKL24012.1"/>
    </source>
</evidence>
<gene>
    <name evidence="1" type="ORF">LCGC14_2419620</name>
</gene>
<sequence>MSDVVFILGTGASKLCGAPLMADFLDVANHLLRSRSVEDKKEHYENVFRAIGALQSVHSKAQLDLTNIESVFTALEISNVLGKLPGFDATEIPGVIASLKEVIVKTLESTINFPISQSYVGTPVPYEPFAKLLSHLREEALPQQSVSIITFNCDIAVDMALHKEGMGPNYGILHDPNCHNPVSLYKLHGSLNWAQRKDSGTVYPLQLNQYFAKYSIQGLNKRGTCKIPIGSQLSEYFSKYTDVEVESEPVIVPPTWNKSDYHQALSKIWGKAAQDLSEARAIFICGYSLPETDAFFRLLYALGTVGSSPLEKITVYNPDDTGAVDKRFREMLGPGAIARY</sequence>
<organism evidence="1">
    <name type="scientific">marine sediment metagenome</name>
    <dbReference type="NCBI Taxonomy" id="412755"/>
    <lineage>
        <taxon>unclassified sequences</taxon>
        <taxon>metagenomes</taxon>
        <taxon>ecological metagenomes</taxon>
    </lineage>
</organism>
<comment type="caution">
    <text evidence="1">The sequence shown here is derived from an EMBL/GenBank/DDBJ whole genome shotgun (WGS) entry which is preliminary data.</text>
</comment>
<evidence type="ECO:0008006" key="2">
    <source>
        <dbReference type="Google" id="ProtNLM"/>
    </source>
</evidence>
<accession>A0A0F9CC89</accession>
<name>A0A0F9CC89_9ZZZZ</name>
<protein>
    <recommendedName>
        <fullName evidence="2">SIR2-like domain-containing protein</fullName>
    </recommendedName>
</protein>